<name>A0A183IX80_9BILA</name>
<keyword evidence="8" id="KW-0813">Transport</keyword>
<keyword evidence="8" id="KW-0653">Protein transport</keyword>
<evidence type="ECO:0000256" key="5">
    <source>
        <dbReference type="ARBA" id="ARBA00022833"/>
    </source>
</evidence>
<dbReference type="SMART" id="SM00581">
    <property type="entry name" value="PSP"/>
    <property type="match status" value="1"/>
</dbReference>
<dbReference type="SUPFAM" id="SSF57756">
    <property type="entry name" value="Retrovirus zinc finger-like domains"/>
    <property type="match status" value="1"/>
</dbReference>
<dbReference type="GO" id="GO:0003723">
    <property type="term" value="F:RNA binding"/>
    <property type="evidence" value="ECO:0007669"/>
    <property type="project" value="TreeGrafter"/>
</dbReference>
<dbReference type="GO" id="GO:0071013">
    <property type="term" value="C:catalytic step 2 spliceosome"/>
    <property type="evidence" value="ECO:0007669"/>
    <property type="project" value="TreeGrafter"/>
</dbReference>
<reference evidence="12 13" key="2">
    <citation type="submission" date="2018-11" db="EMBL/GenBank/DDBJ databases">
        <authorList>
            <consortium name="Pathogen Informatics"/>
        </authorList>
    </citation>
    <scope>NUCLEOTIDE SEQUENCE [LARGE SCALE GENOMIC DNA]</scope>
</reference>
<dbReference type="InterPro" id="IPR052115">
    <property type="entry name" value="NEXT_complex_subunit_ZCCHC8"/>
</dbReference>
<evidence type="ECO:0000256" key="8">
    <source>
        <dbReference type="PROSITE-ProRule" id="PRU00644"/>
    </source>
</evidence>
<evidence type="ECO:0000256" key="7">
    <source>
        <dbReference type="PROSITE-ProRule" id="PRU00047"/>
    </source>
</evidence>
<dbReference type="OrthoDB" id="8026949at2759"/>
<dbReference type="AlphaFoldDB" id="A0A183IX80"/>
<dbReference type="InterPro" id="IPR036875">
    <property type="entry name" value="Znf_CCHC_sf"/>
</dbReference>
<sequence length="338" mass="38420">MHEIYDLRMEKKKLADQLELVNKSMDTKHFAMEVYLRKSDHIPKNEFKHLQFLLAEADADVFSNVSKRSNRRSGSNSAESFYAIDREPIAEPEPFCDPALIPKYSLAVNMSFSHASPETDLRLNRKHQCFNCGDVGHRVNDCPRPMDDERVKREFEKMKAKTKQQKEGHARYHLDPRFAAFRPGKISDDLRRALNINKNDMPPWIYKMRLLGYPPGYIQSAIEEYDGLALYNDNDVENSDVNECSPETTVVVTEGDERKHSAADSSPASSSESPSGLNKSIIVTEGTPLPAAIVPKDYEKPPLENFAIGVMPFSNVEVTSPGKCNFRHLIEMARKEKL</sequence>
<feature type="domain" description="CCHC-type" evidence="10">
    <location>
        <begin position="129"/>
        <end position="144"/>
    </location>
</feature>
<dbReference type="Gene3D" id="4.10.60.10">
    <property type="entry name" value="Zinc finger, CCHC-type"/>
    <property type="match status" value="1"/>
</dbReference>
<dbReference type="InterPro" id="IPR006568">
    <property type="entry name" value="PSP_pro-rich"/>
</dbReference>
<dbReference type="PANTHER" id="PTHR13316">
    <property type="entry name" value="ZINC FINGER, CCHC DOMAIN CONTAINING 8"/>
    <property type="match status" value="1"/>
</dbReference>
<evidence type="ECO:0000259" key="11">
    <source>
        <dbReference type="PROSITE" id="PS51312"/>
    </source>
</evidence>
<comment type="similarity">
    <text evidence="2">Belongs to the ZCCHC8 family.</text>
</comment>
<evidence type="ECO:0000256" key="6">
    <source>
        <dbReference type="ARBA" id="ARBA00023242"/>
    </source>
</evidence>
<feature type="compositionally biased region" description="Low complexity" evidence="9">
    <location>
        <begin position="263"/>
        <end position="275"/>
    </location>
</feature>
<organism evidence="14">
    <name type="scientific">Soboliphyme baturini</name>
    <dbReference type="NCBI Taxonomy" id="241478"/>
    <lineage>
        <taxon>Eukaryota</taxon>
        <taxon>Metazoa</taxon>
        <taxon>Ecdysozoa</taxon>
        <taxon>Nematoda</taxon>
        <taxon>Enoplea</taxon>
        <taxon>Dorylaimia</taxon>
        <taxon>Dioctophymatida</taxon>
        <taxon>Dioctophymatoidea</taxon>
        <taxon>Soboliphymatidae</taxon>
        <taxon>Soboliphyme</taxon>
    </lineage>
</organism>
<evidence type="ECO:0000256" key="1">
    <source>
        <dbReference type="ARBA" id="ARBA00004642"/>
    </source>
</evidence>
<evidence type="ECO:0000259" key="10">
    <source>
        <dbReference type="PROSITE" id="PS50158"/>
    </source>
</evidence>
<keyword evidence="13" id="KW-1185">Reference proteome</keyword>
<keyword evidence="4 7" id="KW-0863">Zinc-finger</keyword>
<evidence type="ECO:0000256" key="9">
    <source>
        <dbReference type="SAM" id="MobiDB-lite"/>
    </source>
</evidence>
<evidence type="ECO:0000313" key="13">
    <source>
        <dbReference type="Proteomes" id="UP000270296"/>
    </source>
</evidence>
<proteinExistence type="inferred from homology"/>
<feature type="region of interest" description="Disordered" evidence="9">
    <location>
        <begin position="250"/>
        <end position="280"/>
    </location>
</feature>
<gene>
    <name evidence="12" type="ORF">SBAD_LOCUS8227</name>
</gene>
<evidence type="ECO:0000256" key="3">
    <source>
        <dbReference type="ARBA" id="ARBA00022723"/>
    </source>
</evidence>
<dbReference type="Proteomes" id="UP000270296">
    <property type="component" value="Unassembled WGS sequence"/>
</dbReference>
<dbReference type="InterPro" id="IPR001878">
    <property type="entry name" value="Znf_CCHC"/>
</dbReference>
<dbReference type="PROSITE" id="PS51312">
    <property type="entry name" value="SB"/>
    <property type="match status" value="1"/>
</dbReference>
<evidence type="ECO:0000256" key="4">
    <source>
        <dbReference type="ARBA" id="ARBA00022771"/>
    </source>
</evidence>
<feature type="domain" description="SB" evidence="11">
    <location>
        <begin position="1"/>
        <end position="66"/>
    </location>
</feature>
<dbReference type="Pfam" id="PF00098">
    <property type="entry name" value="zf-CCHC"/>
    <property type="match status" value="1"/>
</dbReference>
<comment type="subcellular location">
    <subcellularLocation>
        <location evidence="1">Nucleus</location>
        <location evidence="1">Nucleoplasm</location>
    </subcellularLocation>
</comment>
<evidence type="ECO:0000313" key="12">
    <source>
        <dbReference type="EMBL" id="VDP15937.1"/>
    </source>
</evidence>
<dbReference type="PROSITE" id="PS50158">
    <property type="entry name" value="ZF_CCHC"/>
    <property type="match status" value="1"/>
</dbReference>
<evidence type="ECO:0000313" key="14">
    <source>
        <dbReference type="WBParaSite" id="SBAD_0000853401-mRNA-1"/>
    </source>
</evidence>
<dbReference type="GO" id="GO:0008270">
    <property type="term" value="F:zinc ion binding"/>
    <property type="evidence" value="ECO:0007669"/>
    <property type="project" value="UniProtKB-KW"/>
</dbReference>
<dbReference type="GO" id="GO:0019899">
    <property type="term" value="F:enzyme binding"/>
    <property type="evidence" value="ECO:0007669"/>
    <property type="project" value="UniProtKB-ARBA"/>
</dbReference>
<dbReference type="WBParaSite" id="SBAD_0000853401-mRNA-1">
    <property type="protein sequence ID" value="SBAD_0000853401-mRNA-1"/>
    <property type="gene ID" value="SBAD_0000853401"/>
</dbReference>
<dbReference type="SMART" id="SM00343">
    <property type="entry name" value="ZnF_C2HC"/>
    <property type="match status" value="1"/>
</dbReference>
<keyword evidence="5" id="KW-0862">Zinc</keyword>
<dbReference type="GO" id="GO:0005654">
    <property type="term" value="C:nucleoplasm"/>
    <property type="evidence" value="ECO:0007669"/>
    <property type="project" value="UniProtKB-SubCell"/>
</dbReference>
<dbReference type="GO" id="GO:0015031">
    <property type="term" value="P:protein transport"/>
    <property type="evidence" value="ECO:0007669"/>
    <property type="project" value="UniProtKB-UniRule"/>
</dbReference>
<dbReference type="EMBL" id="UZAM01011390">
    <property type="protein sequence ID" value="VDP15937.1"/>
    <property type="molecule type" value="Genomic_DNA"/>
</dbReference>
<keyword evidence="3" id="KW-0479">Metal-binding</keyword>
<keyword evidence="6" id="KW-0539">Nucleus</keyword>
<dbReference type="Pfam" id="PF04046">
    <property type="entry name" value="PSP"/>
    <property type="match status" value="1"/>
</dbReference>
<reference evidence="14" key="1">
    <citation type="submission" date="2016-06" db="UniProtKB">
        <authorList>
            <consortium name="WormBaseParasite"/>
        </authorList>
    </citation>
    <scope>IDENTIFICATION</scope>
</reference>
<dbReference type="InterPro" id="IPR017916">
    <property type="entry name" value="SB_dom"/>
</dbReference>
<accession>A0A183IX80</accession>
<protein>
    <submittedName>
        <fullName evidence="14">CCHC-type domain-containing protein</fullName>
    </submittedName>
</protein>
<dbReference type="PANTHER" id="PTHR13316:SF0">
    <property type="entry name" value="ZINC FINGER CCHC DOMAIN-CONTAINING PROTEIN 8"/>
    <property type="match status" value="1"/>
</dbReference>
<evidence type="ECO:0000256" key="2">
    <source>
        <dbReference type="ARBA" id="ARBA00007497"/>
    </source>
</evidence>